<dbReference type="EMBL" id="JBHPBY010000247">
    <property type="protein sequence ID" value="MFC1851964.1"/>
    <property type="molecule type" value="Genomic_DNA"/>
</dbReference>
<feature type="non-terminal residue" evidence="1">
    <location>
        <position position="1"/>
    </location>
</feature>
<evidence type="ECO:0000313" key="1">
    <source>
        <dbReference type="EMBL" id="MFC1851964.1"/>
    </source>
</evidence>
<name>A0ABV6Z0J0_UNCC1</name>
<dbReference type="Proteomes" id="UP001594351">
    <property type="component" value="Unassembled WGS sequence"/>
</dbReference>
<evidence type="ECO:0000313" key="2">
    <source>
        <dbReference type="Proteomes" id="UP001594351"/>
    </source>
</evidence>
<reference evidence="1 2" key="1">
    <citation type="submission" date="2024-09" db="EMBL/GenBank/DDBJ databases">
        <title>Laminarin stimulates single cell rates of sulfate reduction while oxygen inhibits transcriptomic activity in coastal marine sediment.</title>
        <authorList>
            <person name="Lindsay M."/>
            <person name="Orcutt B."/>
            <person name="Emerson D."/>
            <person name="Stepanauskas R."/>
            <person name="D'Angelo T."/>
        </authorList>
    </citation>
    <scope>NUCLEOTIDE SEQUENCE [LARGE SCALE GENOMIC DNA]</scope>
    <source>
        <strain evidence="1">SAG AM-311-K15</strain>
    </source>
</reference>
<protein>
    <submittedName>
        <fullName evidence="1">Uncharacterized protein</fullName>
    </submittedName>
</protein>
<accession>A0ABV6Z0J0</accession>
<proteinExistence type="predicted"/>
<gene>
    <name evidence="1" type="ORF">ACFL27_17365</name>
</gene>
<sequence>KSSYDKGKSSGPRSISIRVDYPDVDKSSSTLQITGLKNCSLSGAAGSQVKVGSARAQIDEQGWLHLIELSGIKEQTCREELVEALEKIQIDTSGFDNMPQPWTVDLILFAPA</sequence>
<keyword evidence="2" id="KW-1185">Reference proteome</keyword>
<organism evidence="1 2">
    <name type="scientific">candidate division CSSED10-310 bacterium</name>
    <dbReference type="NCBI Taxonomy" id="2855610"/>
    <lineage>
        <taxon>Bacteria</taxon>
        <taxon>Bacteria division CSSED10-310</taxon>
    </lineage>
</organism>
<comment type="caution">
    <text evidence="1">The sequence shown here is derived from an EMBL/GenBank/DDBJ whole genome shotgun (WGS) entry which is preliminary data.</text>
</comment>